<keyword evidence="2" id="KW-1185">Reference proteome</keyword>
<proteinExistence type="predicted"/>
<organism evidence="1 2">
    <name type="scientific">Labrys miyagiensis</name>
    <dbReference type="NCBI Taxonomy" id="346912"/>
    <lineage>
        <taxon>Bacteria</taxon>
        <taxon>Pseudomonadati</taxon>
        <taxon>Pseudomonadota</taxon>
        <taxon>Alphaproteobacteria</taxon>
        <taxon>Hyphomicrobiales</taxon>
        <taxon>Xanthobacteraceae</taxon>
        <taxon>Labrys</taxon>
    </lineage>
</organism>
<dbReference type="Proteomes" id="UP001156882">
    <property type="component" value="Unassembled WGS sequence"/>
</dbReference>
<evidence type="ECO:0000313" key="1">
    <source>
        <dbReference type="EMBL" id="GLS17576.1"/>
    </source>
</evidence>
<dbReference type="RefSeq" id="WP_284310388.1">
    <property type="nucleotide sequence ID" value="NZ_BSPC01000005.1"/>
</dbReference>
<comment type="caution">
    <text evidence="1">The sequence shown here is derived from an EMBL/GenBank/DDBJ whole genome shotgun (WGS) entry which is preliminary data.</text>
</comment>
<sequence>MLHHISIPASDPRHVSEVLAELMKGRSYPFPGPVSGAFMAVSGDPHGTMIEVYPAAVVLEPGKGDDGPTFVDTIKSGGGAPPASTAFHALVSVPREREEIECIGAREGWLTKYIGRGVPGRPPVFHVIEVWIENRLMLEVVSQEMAAGYAQVLQFARLDQHFGMGSVG</sequence>
<name>A0ABQ6CB14_9HYPH</name>
<accession>A0ABQ6CB14</accession>
<reference evidence="2" key="1">
    <citation type="journal article" date="2019" name="Int. J. Syst. Evol. Microbiol.">
        <title>The Global Catalogue of Microorganisms (GCM) 10K type strain sequencing project: providing services to taxonomists for standard genome sequencing and annotation.</title>
        <authorList>
            <consortium name="The Broad Institute Genomics Platform"/>
            <consortium name="The Broad Institute Genome Sequencing Center for Infectious Disease"/>
            <person name="Wu L."/>
            <person name="Ma J."/>
        </authorList>
    </citation>
    <scope>NUCLEOTIDE SEQUENCE [LARGE SCALE GENOMIC DNA]</scope>
    <source>
        <strain evidence="2">NBRC 101365</strain>
    </source>
</reference>
<gene>
    <name evidence="1" type="ORF">GCM10007874_05910</name>
</gene>
<evidence type="ECO:0000313" key="2">
    <source>
        <dbReference type="Proteomes" id="UP001156882"/>
    </source>
</evidence>
<dbReference type="EMBL" id="BSPC01000005">
    <property type="protein sequence ID" value="GLS17576.1"/>
    <property type="molecule type" value="Genomic_DNA"/>
</dbReference>
<protein>
    <submittedName>
        <fullName evidence="1">Uncharacterized protein</fullName>
    </submittedName>
</protein>